<feature type="non-terminal residue" evidence="1">
    <location>
        <position position="94"/>
    </location>
</feature>
<gene>
    <name evidence="1" type="ORF">Tci_895834</name>
</gene>
<accession>A0A699ULU5</accession>
<protein>
    <submittedName>
        <fullName evidence="1">Uncharacterized protein</fullName>
    </submittedName>
</protein>
<name>A0A699ULU5_TANCI</name>
<comment type="caution">
    <text evidence="1">The sequence shown here is derived from an EMBL/GenBank/DDBJ whole genome shotgun (WGS) entry which is preliminary data.</text>
</comment>
<proteinExistence type="predicted"/>
<organism evidence="1">
    <name type="scientific">Tanacetum cinerariifolium</name>
    <name type="common">Dalmatian daisy</name>
    <name type="synonym">Chrysanthemum cinerariifolium</name>
    <dbReference type="NCBI Taxonomy" id="118510"/>
    <lineage>
        <taxon>Eukaryota</taxon>
        <taxon>Viridiplantae</taxon>
        <taxon>Streptophyta</taxon>
        <taxon>Embryophyta</taxon>
        <taxon>Tracheophyta</taxon>
        <taxon>Spermatophyta</taxon>
        <taxon>Magnoliopsida</taxon>
        <taxon>eudicotyledons</taxon>
        <taxon>Gunneridae</taxon>
        <taxon>Pentapetalae</taxon>
        <taxon>asterids</taxon>
        <taxon>campanulids</taxon>
        <taxon>Asterales</taxon>
        <taxon>Asteraceae</taxon>
        <taxon>Asteroideae</taxon>
        <taxon>Anthemideae</taxon>
        <taxon>Anthemidinae</taxon>
        <taxon>Tanacetum</taxon>
    </lineage>
</organism>
<evidence type="ECO:0000313" key="1">
    <source>
        <dbReference type="EMBL" id="GFD23865.1"/>
    </source>
</evidence>
<dbReference type="EMBL" id="BKCJ011348017">
    <property type="protein sequence ID" value="GFD23865.1"/>
    <property type="molecule type" value="Genomic_DNA"/>
</dbReference>
<feature type="non-terminal residue" evidence="1">
    <location>
        <position position="1"/>
    </location>
</feature>
<reference evidence="1" key="1">
    <citation type="journal article" date="2019" name="Sci. Rep.">
        <title>Draft genome of Tanacetum cinerariifolium, the natural source of mosquito coil.</title>
        <authorList>
            <person name="Yamashiro T."/>
            <person name="Shiraishi A."/>
            <person name="Satake H."/>
            <person name="Nakayama K."/>
        </authorList>
    </citation>
    <scope>NUCLEOTIDE SEQUENCE</scope>
</reference>
<sequence>EHFSTTLVTKEVAESSTKNLVPIPHESEVTSDNSIQDNDSQQEIDIVTSTDDVLPLGFENDDSDGEVDAVDDLRVDNSISNTEHESSENEDFDF</sequence>
<dbReference type="AlphaFoldDB" id="A0A699ULU5"/>